<feature type="region of interest" description="Disordered" evidence="4">
    <location>
        <begin position="328"/>
        <end position="376"/>
    </location>
</feature>
<gene>
    <name evidence="6" type="ORF">TSACC_21070</name>
</gene>
<dbReference type="InterPro" id="IPR046335">
    <property type="entry name" value="LacI/GalR-like_sensor"/>
</dbReference>
<dbReference type="InterPro" id="IPR028082">
    <property type="entry name" value="Peripla_BP_I"/>
</dbReference>
<sequence>MSHPTYRQIAEIAKVSIFSVSCALRNRPGVSQEVRKRITEVARTLGYKPNPMVTALMTGHRRSNARRRMRAIIACLTDRKTRRNRGLISTNRESYQGYRDTLDEAGFSIDEFLIEDYFDNPRKLFTALTARRVPGIIIQAGVIPPWDAALWKNYAMASVGNRQLNVPCHFAGTDHYRNAWLAMTQLAALGYRRIGLAMSRADWIATVDYRALSACLGWSLQGGLAIIPPHWTETWDRTRFLQWVEKQRPDAVLAAEHEPLIYLQEAGVKIPGEIGFAHLGLDSTWTNLAGIRQNNFEVGQAAAKLVIDQINRNEYGVPEHPCSVQISGTWFAGPSATPQESTQPSSPGENHRSKPRRAARKSLGEHRAKRRKTREK</sequence>
<keyword evidence="1" id="KW-0805">Transcription regulation</keyword>
<organism evidence="6 7">
    <name type="scientific">Terrimicrobium sacchariphilum</name>
    <dbReference type="NCBI Taxonomy" id="690879"/>
    <lineage>
        <taxon>Bacteria</taxon>
        <taxon>Pseudomonadati</taxon>
        <taxon>Verrucomicrobiota</taxon>
        <taxon>Terrimicrobiia</taxon>
        <taxon>Terrimicrobiales</taxon>
        <taxon>Terrimicrobiaceae</taxon>
        <taxon>Terrimicrobium</taxon>
    </lineage>
</organism>
<accession>A0A146G4Z7</accession>
<feature type="compositionally biased region" description="Polar residues" evidence="4">
    <location>
        <begin position="336"/>
        <end position="348"/>
    </location>
</feature>
<dbReference type="SUPFAM" id="SSF53822">
    <property type="entry name" value="Periplasmic binding protein-like I"/>
    <property type="match status" value="1"/>
</dbReference>
<evidence type="ECO:0000256" key="3">
    <source>
        <dbReference type="ARBA" id="ARBA00023163"/>
    </source>
</evidence>
<dbReference type="Pfam" id="PF13377">
    <property type="entry name" value="Peripla_BP_3"/>
    <property type="match status" value="1"/>
</dbReference>
<feature type="compositionally biased region" description="Basic residues" evidence="4">
    <location>
        <begin position="367"/>
        <end position="376"/>
    </location>
</feature>
<proteinExistence type="predicted"/>
<dbReference type="Gene3D" id="1.10.260.40">
    <property type="entry name" value="lambda repressor-like DNA-binding domains"/>
    <property type="match status" value="1"/>
</dbReference>
<dbReference type="PANTHER" id="PTHR30146:SF109">
    <property type="entry name" value="HTH-TYPE TRANSCRIPTIONAL REGULATOR GALS"/>
    <property type="match status" value="1"/>
</dbReference>
<evidence type="ECO:0000256" key="2">
    <source>
        <dbReference type="ARBA" id="ARBA00023125"/>
    </source>
</evidence>
<dbReference type="EMBL" id="BDCO01000002">
    <property type="protein sequence ID" value="GAT32670.1"/>
    <property type="molecule type" value="Genomic_DNA"/>
</dbReference>
<dbReference type="STRING" id="690879.TSACC_21070"/>
<keyword evidence="3" id="KW-0804">Transcription</keyword>
<dbReference type="Pfam" id="PF00356">
    <property type="entry name" value="LacI"/>
    <property type="match status" value="1"/>
</dbReference>
<dbReference type="Proteomes" id="UP000076023">
    <property type="component" value="Unassembled WGS sequence"/>
</dbReference>
<name>A0A146G4Z7_TERSA</name>
<evidence type="ECO:0000313" key="6">
    <source>
        <dbReference type="EMBL" id="GAT32670.1"/>
    </source>
</evidence>
<keyword evidence="7" id="KW-1185">Reference proteome</keyword>
<evidence type="ECO:0000256" key="1">
    <source>
        <dbReference type="ARBA" id="ARBA00023015"/>
    </source>
</evidence>
<protein>
    <submittedName>
        <fullName evidence="6">LacI family transcriptional regulator</fullName>
    </submittedName>
</protein>
<keyword evidence="2" id="KW-0238">DNA-binding</keyword>
<dbReference type="InParanoid" id="A0A146G4Z7"/>
<dbReference type="PROSITE" id="PS50932">
    <property type="entry name" value="HTH_LACI_2"/>
    <property type="match status" value="1"/>
</dbReference>
<reference evidence="7" key="1">
    <citation type="journal article" date="2017" name="Genome Announc.">
        <title>Draft Genome Sequence of Terrimicrobium sacchariphilum NM-5T, a Facultative Anaerobic Soil Bacterium of the Class Spartobacteria.</title>
        <authorList>
            <person name="Qiu Y.L."/>
            <person name="Tourlousse D.M."/>
            <person name="Matsuura N."/>
            <person name="Ohashi A."/>
            <person name="Sekiguchi Y."/>
        </authorList>
    </citation>
    <scope>NUCLEOTIDE SEQUENCE [LARGE SCALE GENOMIC DNA]</scope>
    <source>
        <strain evidence="7">NM-5</strain>
    </source>
</reference>
<dbReference type="SMART" id="SM00354">
    <property type="entry name" value="HTH_LACI"/>
    <property type="match status" value="1"/>
</dbReference>
<evidence type="ECO:0000256" key="4">
    <source>
        <dbReference type="SAM" id="MobiDB-lite"/>
    </source>
</evidence>
<evidence type="ECO:0000313" key="7">
    <source>
        <dbReference type="Proteomes" id="UP000076023"/>
    </source>
</evidence>
<dbReference type="InterPro" id="IPR000843">
    <property type="entry name" value="HTH_LacI"/>
</dbReference>
<dbReference type="GO" id="GO:0003700">
    <property type="term" value="F:DNA-binding transcription factor activity"/>
    <property type="evidence" value="ECO:0007669"/>
    <property type="project" value="TreeGrafter"/>
</dbReference>
<evidence type="ECO:0000259" key="5">
    <source>
        <dbReference type="PROSITE" id="PS50932"/>
    </source>
</evidence>
<dbReference type="PANTHER" id="PTHR30146">
    <property type="entry name" value="LACI-RELATED TRANSCRIPTIONAL REPRESSOR"/>
    <property type="match status" value="1"/>
</dbReference>
<dbReference type="OrthoDB" id="192677at2"/>
<dbReference type="SUPFAM" id="SSF47413">
    <property type="entry name" value="lambda repressor-like DNA-binding domains"/>
    <property type="match status" value="1"/>
</dbReference>
<feature type="domain" description="HTH lacI-type" evidence="5">
    <location>
        <begin position="4"/>
        <end position="58"/>
    </location>
</feature>
<dbReference type="Gene3D" id="3.40.50.2300">
    <property type="match status" value="2"/>
</dbReference>
<dbReference type="AlphaFoldDB" id="A0A146G4Z7"/>
<dbReference type="RefSeq" id="WP_075078494.1">
    <property type="nucleotide sequence ID" value="NZ_BDCO01000002.1"/>
</dbReference>
<dbReference type="GO" id="GO:0000976">
    <property type="term" value="F:transcription cis-regulatory region binding"/>
    <property type="evidence" value="ECO:0007669"/>
    <property type="project" value="TreeGrafter"/>
</dbReference>
<comment type="caution">
    <text evidence="6">The sequence shown here is derived from an EMBL/GenBank/DDBJ whole genome shotgun (WGS) entry which is preliminary data.</text>
</comment>
<dbReference type="InterPro" id="IPR010982">
    <property type="entry name" value="Lambda_DNA-bd_dom_sf"/>
</dbReference>
<dbReference type="CDD" id="cd01392">
    <property type="entry name" value="HTH_LacI"/>
    <property type="match status" value="1"/>
</dbReference>